<reference evidence="1 2" key="1">
    <citation type="submission" date="2019-05" db="EMBL/GenBank/DDBJ databases">
        <title>Another draft genome of Portunus trituberculatus and its Hox gene families provides insights of decapod evolution.</title>
        <authorList>
            <person name="Jeong J.-H."/>
            <person name="Song I."/>
            <person name="Kim S."/>
            <person name="Choi T."/>
            <person name="Kim D."/>
            <person name="Ryu S."/>
            <person name="Kim W."/>
        </authorList>
    </citation>
    <scope>NUCLEOTIDE SEQUENCE [LARGE SCALE GENOMIC DNA]</scope>
    <source>
        <tissue evidence="1">Muscle</tissue>
    </source>
</reference>
<accession>A0A5B7DL76</accession>
<organism evidence="1 2">
    <name type="scientific">Portunus trituberculatus</name>
    <name type="common">Swimming crab</name>
    <name type="synonym">Neptunus trituberculatus</name>
    <dbReference type="NCBI Taxonomy" id="210409"/>
    <lineage>
        <taxon>Eukaryota</taxon>
        <taxon>Metazoa</taxon>
        <taxon>Ecdysozoa</taxon>
        <taxon>Arthropoda</taxon>
        <taxon>Crustacea</taxon>
        <taxon>Multicrustacea</taxon>
        <taxon>Malacostraca</taxon>
        <taxon>Eumalacostraca</taxon>
        <taxon>Eucarida</taxon>
        <taxon>Decapoda</taxon>
        <taxon>Pleocyemata</taxon>
        <taxon>Brachyura</taxon>
        <taxon>Eubrachyura</taxon>
        <taxon>Portunoidea</taxon>
        <taxon>Portunidae</taxon>
        <taxon>Portuninae</taxon>
        <taxon>Portunus</taxon>
    </lineage>
</organism>
<keyword evidence="2" id="KW-1185">Reference proteome</keyword>
<sequence length="60" mass="6849">MYCEVLVPEGDDPFTQLTLDREAPDTGSIVVGTSRHPPNPFNTAQLQLYLIYYLKCYIIK</sequence>
<dbReference type="EMBL" id="VSRR010001067">
    <property type="protein sequence ID" value="MPC22260.1"/>
    <property type="molecule type" value="Genomic_DNA"/>
</dbReference>
<evidence type="ECO:0000313" key="1">
    <source>
        <dbReference type="EMBL" id="MPC22260.1"/>
    </source>
</evidence>
<dbReference type="Proteomes" id="UP000324222">
    <property type="component" value="Unassembled WGS sequence"/>
</dbReference>
<name>A0A5B7DL76_PORTR</name>
<comment type="caution">
    <text evidence="1">The sequence shown here is derived from an EMBL/GenBank/DDBJ whole genome shotgun (WGS) entry which is preliminary data.</text>
</comment>
<gene>
    <name evidence="1" type="ORF">E2C01_015270</name>
</gene>
<protein>
    <submittedName>
        <fullName evidence="1">Uncharacterized protein</fullName>
    </submittedName>
</protein>
<evidence type="ECO:0000313" key="2">
    <source>
        <dbReference type="Proteomes" id="UP000324222"/>
    </source>
</evidence>
<dbReference type="AlphaFoldDB" id="A0A5B7DL76"/>
<proteinExistence type="predicted"/>